<dbReference type="InterPro" id="IPR050066">
    <property type="entry name" value="UvrABC_protein_C"/>
</dbReference>
<dbReference type="InterPro" id="IPR035901">
    <property type="entry name" value="GIY-YIG_endonuc_sf"/>
</dbReference>
<dbReference type="KEGG" id="adin:H7849_02035"/>
<evidence type="ECO:0000313" key="2">
    <source>
        <dbReference type="Proteomes" id="UP000515312"/>
    </source>
</evidence>
<organism evidence="1 2">
    <name type="scientific">Alloacidobacterium dinghuense</name>
    <dbReference type="NCBI Taxonomy" id="2763107"/>
    <lineage>
        <taxon>Bacteria</taxon>
        <taxon>Pseudomonadati</taxon>
        <taxon>Acidobacteriota</taxon>
        <taxon>Terriglobia</taxon>
        <taxon>Terriglobales</taxon>
        <taxon>Acidobacteriaceae</taxon>
        <taxon>Alloacidobacterium</taxon>
    </lineage>
</organism>
<reference evidence="1 2" key="1">
    <citation type="submission" date="2020-08" db="EMBL/GenBank/DDBJ databases">
        <title>Edaphobacter telluris sp. nov. and Acidobacterium dinghuensis sp. nov., two acidobacteria isolated from forest soil.</title>
        <authorList>
            <person name="Fu J."/>
            <person name="Qiu L."/>
        </authorList>
    </citation>
    <scope>NUCLEOTIDE SEQUENCE [LARGE SCALE GENOMIC DNA]</scope>
    <source>
        <strain evidence="1">4Y35</strain>
    </source>
</reference>
<dbReference type="RefSeq" id="WP_186743757.1">
    <property type="nucleotide sequence ID" value="NZ_CP060394.1"/>
</dbReference>
<dbReference type="Gene3D" id="3.40.1440.10">
    <property type="entry name" value="GIY-YIG endonuclease"/>
    <property type="match status" value="1"/>
</dbReference>
<accession>A0A7G8BJT3</accession>
<protein>
    <submittedName>
        <fullName evidence="1">Excinuclease ABC subunit C</fullName>
    </submittedName>
</protein>
<sequence length="412" mass="45844">MLVHSIAFDPTNPASALAQIPAQPGVFALFAADERAEPYLSRTPNLKRRLTRFLDARPSQSKRLRLTEKIARIEYTLTGSDFESALCLYAASMQAFGEATRKRMHLRSPYFLRMTSENAYPRVYVTNKITKSAFDDLFGPFPSRASAEKFCDEMLNLFELRRCHEDLNPDPAFPGCIYSEMKMCLAPCFKGCSDARYAEEAASVHAFLETRGASLIEKIGAERDAASANLEFEQAAQAHAKLQKVQAVISLMPAAVHPLSKLVALVVQPCAEPESVACFLLTRGVILGPISYSVQGMRLHNEQSGSTSLYLHPTTVEALPLEAESARSIVQTVSRNVLEERLQQTLADLKSPPAKSKLSTQTISDHLCLFSRWFYRNQTQRVGEAFLAKDADSLPQRQILRVISRVYSSNLS</sequence>
<keyword evidence="2" id="KW-1185">Reference proteome</keyword>
<name>A0A7G8BJT3_9BACT</name>
<dbReference type="AlphaFoldDB" id="A0A7G8BJT3"/>
<gene>
    <name evidence="1" type="ORF">H7849_02035</name>
</gene>
<evidence type="ECO:0000313" key="1">
    <source>
        <dbReference type="EMBL" id="QNI32803.1"/>
    </source>
</evidence>
<dbReference type="PANTHER" id="PTHR30562">
    <property type="entry name" value="UVRC/OXIDOREDUCTASE"/>
    <property type="match status" value="1"/>
</dbReference>
<dbReference type="PANTHER" id="PTHR30562:SF1">
    <property type="entry name" value="UVRABC SYSTEM PROTEIN C"/>
    <property type="match status" value="1"/>
</dbReference>
<dbReference type="GO" id="GO:0006974">
    <property type="term" value="P:DNA damage response"/>
    <property type="evidence" value="ECO:0007669"/>
    <property type="project" value="TreeGrafter"/>
</dbReference>
<dbReference type="GO" id="GO:0009380">
    <property type="term" value="C:excinuclease repair complex"/>
    <property type="evidence" value="ECO:0007669"/>
    <property type="project" value="TreeGrafter"/>
</dbReference>
<proteinExistence type="predicted"/>
<dbReference type="EMBL" id="CP060394">
    <property type="protein sequence ID" value="QNI32803.1"/>
    <property type="molecule type" value="Genomic_DNA"/>
</dbReference>
<dbReference type="Proteomes" id="UP000515312">
    <property type="component" value="Chromosome"/>
</dbReference>